<feature type="compositionally biased region" description="Acidic residues" evidence="4">
    <location>
        <begin position="186"/>
        <end position="201"/>
    </location>
</feature>
<dbReference type="CDD" id="cd01389">
    <property type="entry name" value="HMG-box_ROX1-like"/>
    <property type="match status" value="1"/>
</dbReference>
<evidence type="ECO:0000313" key="6">
    <source>
        <dbReference type="EMBL" id="KAJ2783616.1"/>
    </source>
</evidence>
<name>A0A9W8HEI3_9FUNG</name>
<dbReference type="PANTHER" id="PTHR10270">
    <property type="entry name" value="SOX TRANSCRIPTION FACTOR"/>
    <property type="match status" value="1"/>
</dbReference>
<feature type="domain" description="HMG box" evidence="5">
    <location>
        <begin position="238"/>
        <end position="305"/>
    </location>
</feature>
<dbReference type="Gene3D" id="1.10.30.10">
    <property type="entry name" value="High mobility group box domain"/>
    <property type="match status" value="1"/>
</dbReference>
<evidence type="ECO:0000259" key="5">
    <source>
        <dbReference type="PROSITE" id="PS50118"/>
    </source>
</evidence>
<comment type="caution">
    <text evidence="6">The sequence shown here is derived from an EMBL/GenBank/DDBJ whole genome shotgun (WGS) entry which is preliminary data.</text>
</comment>
<dbReference type="GO" id="GO:0005634">
    <property type="term" value="C:nucleus"/>
    <property type="evidence" value="ECO:0007669"/>
    <property type="project" value="UniProtKB-UniRule"/>
</dbReference>
<keyword evidence="3" id="KW-0539">Nucleus</keyword>
<dbReference type="PANTHER" id="PTHR10270:SF161">
    <property type="entry name" value="SEX-DETERMINING REGION Y PROTEIN"/>
    <property type="match status" value="1"/>
</dbReference>
<dbReference type="InterPro" id="IPR009071">
    <property type="entry name" value="HMG_box_dom"/>
</dbReference>
<dbReference type="GO" id="GO:0030154">
    <property type="term" value="P:cell differentiation"/>
    <property type="evidence" value="ECO:0007669"/>
    <property type="project" value="TreeGrafter"/>
</dbReference>
<evidence type="ECO:0000256" key="2">
    <source>
        <dbReference type="ARBA" id="ARBA00023163"/>
    </source>
</evidence>
<dbReference type="GO" id="GO:0000978">
    <property type="term" value="F:RNA polymerase II cis-regulatory region sequence-specific DNA binding"/>
    <property type="evidence" value="ECO:0007669"/>
    <property type="project" value="TreeGrafter"/>
</dbReference>
<keyword evidence="2" id="KW-0804">Transcription</keyword>
<feature type="region of interest" description="Disordered" evidence="4">
    <location>
        <begin position="183"/>
        <end position="231"/>
    </location>
</feature>
<dbReference type="Pfam" id="PF00505">
    <property type="entry name" value="HMG_box"/>
    <property type="match status" value="1"/>
</dbReference>
<evidence type="ECO:0000256" key="3">
    <source>
        <dbReference type="PROSITE-ProRule" id="PRU00267"/>
    </source>
</evidence>
<accession>A0A9W8HEI3</accession>
<proteinExistence type="predicted"/>
<gene>
    <name evidence="6" type="primary">SOX7</name>
    <name evidence="6" type="ORF">H4R18_001595</name>
</gene>
<dbReference type="OrthoDB" id="6247875at2759"/>
<evidence type="ECO:0000256" key="1">
    <source>
        <dbReference type="ARBA" id="ARBA00023125"/>
    </source>
</evidence>
<dbReference type="Proteomes" id="UP001140217">
    <property type="component" value="Unassembled WGS sequence"/>
</dbReference>
<organism evidence="6 7">
    <name type="scientific">Coemansia javaensis</name>
    <dbReference type="NCBI Taxonomy" id="2761396"/>
    <lineage>
        <taxon>Eukaryota</taxon>
        <taxon>Fungi</taxon>
        <taxon>Fungi incertae sedis</taxon>
        <taxon>Zoopagomycota</taxon>
        <taxon>Kickxellomycotina</taxon>
        <taxon>Kickxellomycetes</taxon>
        <taxon>Kickxellales</taxon>
        <taxon>Kickxellaceae</taxon>
        <taxon>Coemansia</taxon>
    </lineage>
</organism>
<evidence type="ECO:0000313" key="7">
    <source>
        <dbReference type="Proteomes" id="UP001140217"/>
    </source>
</evidence>
<evidence type="ECO:0000256" key="4">
    <source>
        <dbReference type="SAM" id="MobiDB-lite"/>
    </source>
</evidence>
<reference evidence="6" key="1">
    <citation type="submission" date="2022-07" db="EMBL/GenBank/DDBJ databases">
        <title>Phylogenomic reconstructions and comparative analyses of Kickxellomycotina fungi.</title>
        <authorList>
            <person name="Reynolds N.K."/>
            <person name="Stajich J.E."/>
            <person name="Barry K."/>
            <person name="Grigoriev I.V."/>
            <person name="Crous P."/>
            <person name="Smith M.E."/>
        </authorList>
    </citation>
    <scope>NUCLEOTIDE SEQUENCE</scope>
    <source>
        <strain evidence="6">NBRC 105414</strain>
    </source>
</reference>
<dbReference type="AlphaFoldDB" id="A0A9W8HEI3"/>
<dbReference type="PROSITE" id="PS50118">
    <property type="entry name" value="HMG_BOX_2"/>
    <property type="match status" value="1"/>
</dbReference>
<dbReference type="InterPro" id="IPR036910">
    <property type="entry name" value="HMG_box_dom_sf"/>
</dbReference>
<sequence>MYPGAGPHVYGGGLLYGPGSLSPAAEPAAYAHSAMGAAPEHYAHMQRDRMPPLEHPFLPPGTVVYFPMIPTGLSAVLDDQWKKPAFPDPGVRLIREFGNAIVLPDTTACPITKASPQIRLNRVPPGYTAVLIDLNKFPPGGLKQYLHSTMCTPSQPGVLSQSRCGCELLEYNHYPDFMFKGAAAADSDESSSDEGEDEDNSDGDHKAIDAGDDCPSDSGSCAAKRPAKRARVQETIAIKRPPNAFMIFRSRHHKEMVSLHRGGNKVVSRIIGRMWRNLSPEEQRPYREEAERVKAKHQEMYPNYRYRPRRS</sequence>
<dbReference type="InterPro" id="IPR050140">
    <property type="entry name" value="SRY-related_HMG-box_TF-like"/>
</dbReference>
<dbReference type="SMART" id="SM00398">
    <property type="entry name" value="HMG"/>
    <property type="match status" value="1"/>
</dbReference>
<keyword evidence="7" id="KW-1185">Reference proteome</keyword>
<dbReference type="SUPFAM" id="SSF47095">
    <property type="entry name" value="HMG-box"/>
    <property type="match status" value="1"/>
</dbReference>
<protein>
    <submittedName>
        <fullName evidence="6">Transcription factor SOX-7</fullName>
    </submittedName>
</protein>
<dbReference type="EMBL" id="JANBUL010000043">
    <property type="protein sequence ID" value="KAJ2783616.1"/>
    <property type="molecule type" value="Genomic_DNA"/>
</dbReference>
<keyword evidence="1 3" id="KW-0238">DNA-binding</keyword>
<feature type="DNA-binding region" description="HMG box" evidence="3">
    <location>
        <begin position="238"/>
        <end position="305"/>
    </location>
</feature>
<dbReference type="GO" id="GO:0001228">
    <property type="term" value="F:DNA-binding transcription activator activity, RNA polymerase II-specific"/>
    <property type="evidence" value="ECO:0007669"/>
    <property type="project" value="TreeGrafter"/>
</dbReference>